<dbReference type="EMBL" id="CAUOFW020003415">
    <property type="protein sequence ID" value="CAK9159872.1"/>
    <property type="molecule type" value="Genomic_DNA"/>
</dbReference>
<sequence>MLESKSGRCNEAQALDFVISEARKRGIHLMLSFVNNNNDFGGRTQYVQWARNAGAQINSNDDFYTNPVLKGYYKNRVKRVITRFNTITGIAYRDDPTIMASGLMNEPRCQVDYSGRTITAWVQEMATYVKALDGKHLLEIGMEGFYGDSLL</sequence>
<name>A0ABC8SS73_9AQUA</name>
<evidence type="ECO:0000256" key="2">
    <source>
        <dbReference type="ARBA" id="ARBA00005641"/>
    </source>
</evidence>
<evidence type="ECO:0000256" key="4">
    <source>
        <dbReference type="ARBA" id="ARBA00022801"/>
    </source>
</evidence>
<reference evidence="7 8" key="1">
    <citation type="submission" date="2024-02" db="EMBL/GenBank/DDBJ databases">
        <authorList>
            <person name="Vignale AGUSTIN F."/>
            <person name="Sosa J E."/>
            <person name="Modenutti C."/>
        </authorList>
    </citation>
    <scope>NUCLEOTIDE SEQUENCE [LARGE SCALE GENOMIC DNA]</scope>
</reference>
<comment type="similarity">
    <text evidence="2">Belongs to the glycosyl hydrolase 5 (cellulase A) family.</text>
</comment>
<accession>A0ABC8SS73</accession>
<keyword evidence="4" id="KW-0378">Hydrolase</keyword>
<dbReference type="PANTHER" id="PTHR31451:SF59">
    <property type="entry name" value="MANNAN ENDO-1,4-BETA-MANNOSIDASE"/>
    <property type="match status" value="1"/>
</dbReference>
<evidence type="ECO:0000256" key="5">
    <source>
        <dbReference type="ARBA" id="ARBA00023295"/>
    </source>
</evidence>
<keyword evidence="8" id="KW-1185">Reference proteome</keyword>
<dbReference type="Gene3D" id="3.20.20.80">
    <property type="entry name" value="Glycosidases"/>
    <property type="match status" value="1"/>
</dbReference>
<dbReference type="AlphaFoldDB" id="A0ABC8SS73"/>
<dbReference type="InterPro" id="IPR001547">
    <property type="entry name" value="Glyco_hydro_5"/>
</dbReference>
<dbReference type="Proteomes" id="UP001642360">
    <property type="component" value="Unassembled WGS sequence"/>
</dbReference>
<dbReference type="SUPFAM" id="SSF51445">
    <property type="entry name" value="(Trans)glycosidases"/>
    <property type="match status" value="1"/>
</dbReference>
<dbReference type="PANTHER" id="PTHR31451">
    <property type="match status" value="1"/>
</dbReference>
<evidence type="ECO:0000259" key="6">
    <source>
        <dbReference type="Pfam" id="PF26410"/>
    </source>
</evidence>
<gene>
    <name evidence="7" type="ORF">ILEXP_LOCUS28584</name>
</gene>
<evidence type="ECO:0000313" key="7">
    <source>
        <dbReference type="EMBL" id="CAK9159872.1"/>
    </source>
</evidence>
<dbReference type="InterPro" id="IPR017853">
    <property type="entry name" value="GH"/>
</dbReference>
<organism evidence="7 8">
    <name type="scientific">Ilex paraguariensis</name>
    <name type="common">yerba mate</name>
    <dbReference type="NCBI Taxonomy" id="185542"/>
    <lineage>
        <taxon>Eukaryota</taxon>
        <taxon>Viridiplantae</taxon>
        <taxon>Streptophyta</taxon>
        <taxon>Embryophyta</taxon>
        <taxon>Tracheophyta</taxon>
        <taxon>Spermatophyta</taxon>
        <taxon>Magnoliopsida</taxon>
        <taxon>eudicotyledons</taxon>
        <taxon>Gunneridae</taxon>
        <taxon>Pentapetalae</taxon>
        <taxon>asterids</taxon>
        <taxon>campanulids</taxon>
        <taxon>Aquifoliales</taxon>
        <taxon>Aquifoliaceae</taxon>
        <taxon>Ilex</taxon>
    </lineage>
</organism>
<dbReference type="GO" id="GO:0016985">
    <property type="term" value="F:mannan endo-1,4-beta-mannosidase activity"/>
    <property type="evidence" value="ECO:0007669"/>
    <property type="project" value="UniProtKB-EC"/>
</dbReference>
<evidence type="ECO:0000313" key="8">
    <source>
        <dbReference type="Proteomes" id="UP001642360"/>
    </source>
</evidence>
<dbReference type="EC" id="3.2.1.78" evidence="3"/>
<keyword evidence="5" id="KW-0326">Glycosidase</keyword>
<evidence type="ECO:0000256" key="1">
    <source>
        <dbReference type="ARBA" id="ARBA00001678"/>
    </source>
</evidence>
<feature type="domain" description="Glycoside hydrolase family 5" evidence="6">
    <location>
        <begin position="13"/>
        <end position="148"/>
    </location>
</feature>
<dbReference type="InterPro" id="IPR045053">
    <property type="entry name" value="MAN-like"/>
</dbReference>
<protein>
    <recommendedName>
        <fullName evidence="3">mannan endo-1,4-beta-mannosidase</fullName>
        <ecNumber evidence="3">3.2.1.78</ecNumber>
    </recommendedName>
</protein>
<evidence type="ECO:0000256" key="3">
    <source>
        <dbReference type="ARBA" id="ARBA00012706"/>
    </source>
</evidence>
<dbReference type="Pfam" id="PF26410">
    <property type="entry name" value="GH5_mannosidase"/>
    <property type="match status" value="1"/>
</dbReference>
<proteinExistence type="inferred from homology"/>
<comment type="caution">
    <text evidence="7">The sequence shown here is derived from an EMBL/GenBank/DDBJ whole genome shotgun (WGS) entry which is preliminary data.</text>
</comment>
<comment type="catalytic activity">
    <reaction evidence="1">
        <text>Random hydrolysis of (1-&gt;4)-beta-D-mannosidic linkages in mannans, galactomannans and glucomannans.</text>
        <dbReference type="EC" id="3.2.1.78"/>
    </reaction>
</comment>